<sequence>MRIVVTQTTGTLGGSPFPFSPHPDVLIVGLAIPLPKLFCFEAPKYAAEAVTPAPAFVHALTNHSRYNLQSSRSRALMEILEWTCTLSAVEKHRLLCRNKQISSTRTPASTVTISKQLHNRK</sequence>
<gene>
    <name evidence="1" type="ORF">X777_04588</name>
</gene>
<dbReference type="AlphaFoldDB" id="A0A026X5W1"/>
<dbReference type="EMBL" id="KK107013">
    <property type="protein sequence ID" value="EZA62879.1"/>
    <property type="molecule type" value="Genomic_DNA"/>
</dbReference>
<accession>A0A026X5W1</accession>
<keyword evidence="2" id="KW-1185">Reference proteome</keyword>
<dbReference type="Proteomes" id="UP000053097">
    <property type="component" value="Unassembled WGS sequence"/>
</dbReference>
<name>A0A026X5W1_OOCBI</name>
<protein>
    <submittedName>
        <fullName evidence="1">Uncharacterized protein</fullName>
    </submittedName>
</protein>
<reference evidence="1 2" key="1">
    <citation type="journal article" date="2014" name="Curr. Biol.">
        <title>The genome of the clonal raider ant Cerapachys biroi.</title>
        <authorList>
            <person name="Oxley P.R."/>
            <person name="Ji L."/>
            <person name="Fetter-Pruneda I."/>
            <person name="McKenzie S.K."/>
            <person name="Li C."/>
            <person name="Hu H."/>
            <person name="Zhang G."/>
            <person name="Kronauer D.J."/>
        </authorList>
    </citation>
    <scope>NUCLEOTIDE SEQUENCE [LARGE SCALE GENOMIC DNA]</scope>
</reference>
<organism evidence="1 2">
    <name type="scientific">Ooceraea biroi</name>
    <name type="common">Clonal raider ant</name>
    <name type="synonym">Cerapachys biroi</name>
    <dbReference type="NCBI Taxonomy" id="2015173"/>
    <lineage>
        <taxon>Eukaryota</taxon>
        <taxon>Metazoa</taxon>
        <taxon>Ecdysozoa</taxon>
        <taxon>Arthropoda</taxon>
        <taxon>Hexapoda</taxon>
        <taxon>Insecta</taxon>
        <taxon>Pterygota</taxon>
        <taxon>Neoptera</taxon>
        <taxon>Endopterygota</taxon>
        <taxon>Hymenoptera</taxon>
        <taxon>Apocrita</taxon>
        <taxon>Aculeata</taxon>
        <taxon>Formicoidea</taxon>
        <taxon>Formicidae</taxon>
        <taxon>Dorylinae</taxon>
        <taxon>Ooceraea</taxon>
    </lineage>
</organism>
<evidence type="ECO:0000313" key="1">
    <source>
        <dbReference type="EMBL" id="EZA62879.1"/>
    </source>
</evidence>
<proteinExistence type="predicted"/>
<evidence type="ECO:0000313" key="2">
    <source>
        <dbReference type="Proteomes" id="UP000053097"/>
    </source>
</evidence>